<evidence type="ECO:0000313" key="7">
    <source>
        <dbReference type="Proteomes" id="UP001166286"/>
    </source>
</evidence>
<evidence type="ECO:0000256" key="3">
    <source>
        <dbReference type="ARBA" id="ARBA00022801"/>
    </source>
</evidence>
<evidence type="ECO:0000313" key="6">
    <source>
        <dbReference type="EMBL" id="KAK0515552.1"/>
    </source>
</evidence>
<dbReference type="GO" id="GO:0046872">
    <property type="term" value="F:metal ion binding"/>
    <property type="evidence" value="ECO:0007669"/>
    <property type="project" value="UniProtKB-KW"/>
</dbReference>
<proteinExistence type="inferred from homology"/>
<dbReference type="CDD" id="cd07730">
    <property type="entry name" value="metallo-hydrolase-like_MBL-fold"/>
    <property type="match status" value="1"/>
</dbReference>
<dbReference type="GO" id="GO:0016787">
    <property type="term" value="F:hydrolase activity"/>
    <property type="evidence" value="ECO:0007669"/>
    <property type="project" value="UniProtKB-KW"/>
</dbReference>
<keyword evidence="3" id="KW-0378">Hydrolase</keyword>
<gene>
    <name evidence="6" type="ORF">JMJ35_001586</name>
</gene>
<dbReference type="PANTHER" id="PTHR42978:SF5">
    <property type="entry name" value="METALLO-BETA-LACTAMASE DOMAIN-CONTAINING PROTEIN"/>
    <property type="match status" value="1"/>
</dbReference>
<feature type="domain" description="Metallo-beta-lactamase" evidence="5">
    <location>
        <begin position="55"/>
        <end position="273"/>
    </location>
</feature>
<accession>A0AA39R611</accession>
<keyword evidence="2" id="KW-0479">Metal-binding</keyword>
<dbReference type="SMART" id="SM00849">
    <property type="entry name" value="Lactamase_B"/>
    <property type="match status" value="1"/>
</dbReference>
<evidence type="ECO:0000256" key="4">
    <source>
        <dbReference type="ARBA" id="ARBA00022833"/>
    </source>
</evidence>
<keyword evidence="7" id="KW-1185">Reference proteome</keyword>
<evidence type="ECO:0000256" key="2">
    <source>
        <dbReference type="ARBA" id="ARBA00022723"/>
    </source>
</evidence>
<dbReference type="InterPro" id="IPR036866">
    <property type="entry name" value="RibonucZ/Hydroxyglut_hydro"/>
</dbReference>
<dbReference type="SUPFAM" id="SSF56281">
    <property type="entry name" value="Metallo-hydrolase/oxidoreductase"/>
    <property type="match status" value="1"/>
</dbReference>
<dbReference type="Pfam" id="PF00753">
    <property type="entry name" value="Lactamase_B"/>
    <property type="match status" value="1"/>
</dbReference>
<sequence>MAEQDIKPEAAPSLNLPKGDNCVDVHIINTTTDIVVPAWAFVQPVQKGHETMNMPTFAFLVQNKKLGKTFMFDLGCRKDWWNHSPAAHGSIKNGIPGLNVSKTINEILREGGVDDQKVDGVIWSHWHWDHTGDISLFPPSTDLYVGPGFKEAFMPGYPGKEDSPMLESDFKGRTVHEVFFDPSKTIGSFPYHDLFGDGSFYILDVPGHAVGHISGFARTTLTTFIFMGGDICHFGGSYRPTPYAPLPSTIPPSVPLDPRHPTPCPCSFFQPAHRSPSHYRTSTFYKVTQQEGAWYVDPPTAQKSVDKLEAFDASEDVFVCVAHDGGLVPVVDWFPKGRLNGWKAQGWKQASQWGFLNELPHEGKPGRPWIAPGLVREGKVVSKEEA</sequence>
<evidence type="ECO:0000256" key="1">
    <source>
        <dbReference type="ARBA" id="ARBA00007749"/>
    </source>
</evidence>
<name>A0AA39R611_9LECA</name>
<organism evidence="6 7">
    <name type="scientific">Cladonia borealis</name>
    <dbReference type="NCBI Taxonomy" id="184061"/>
    <lineage>
        <taxon>Eukaryota</taxon>
        <taxon>Fungi</taxon>
        <taxon>Dikarya</taxon>
        <taxon>Ascomycota</taxon>
        <taxon>Pezizomycotina</taxon>
        <taxon>Lecanoromycetes</taxon>
        <taxon>OSLEUM clade</taxon>
        <taxon>Lecanoromycetidae</taxon>
        <taxon>Lecanorales</taxon>
        <taxon>Lecanorineae</taxon>
        <taxon>Cladoniaceae</taxon>
        <taxon>Cladonia</taxon>
    </lineage>
</organism>
<dbReference type="AlphaFoldDB" id="A0AA39R611"/>
<evidence type="ECO:0000259" key="5">
    <source>
        <dbReference type="SMART" id="SM00849"/>
    </source>
</evidence>
<comment type="caution">
    <text evidence="6">The sequence shown here is derived from an EMBL/GenBank/DDBJ whole genome shotgun (WGS) entry which is preliminary data.</text>
</comment>
<keyword evidence="4" id="KW-0862">Zinc</keyword>
<dbReference type="InterPro" id="IPR001279">
    <property type="entry name" value="Metallo-B-lactamas"/>
</dbReference>
<protein>
    <recommendedName>
        <fullName evidence="5">Metallo-beta-lactamase domain-containing protein</fullName>
    </recommendedName>
</protein>
<dbReference type="EMBL" id="JAFEKC020000003">
    <property type="protein sequence ID" value="KAK0515552.1"/>
    <property type="molecule type" value="Genomic_DNA"/>
</dbReference>
<reference evidence="6" key="1">
    <citation type="submission" date="2023-03" db="EMBL/GenBank/DDBJ databases">
        <title>Complete genome of Cladonia borealis.</title>
        <authorList>
            <person name="Park H."/>
        </authorList>
    </citation>
    <scope>NUCLEOTIDE SEQUENCE</scope>
    <source>
        <strain evidence="6">ANT050790</strain>
    </source>
</reference>
<dbReference type="Proteomes" id="UP001166286">
    <property type="component" value="Unassembled WGS sequence"/>
</dbReference>
<dbReference type="InterPro" id="IPR051013">
    <property type="entry name" value="MBL_superfamily_lactonases"/>
</dbReference>
<comment type="similarity">
    <text evidence="1">Belongs to the metallo-beta-lactamase superfamily.</text>
</comment>
<dbReference type="PANTHER" id="PTHR42978">
    <property type="entry name" value="QUORUM-QUENCHING LACTONASE YTNP-RELATED-RELATED"/>
    <property type="match status" value="1"/>
</dbReference>
<dbReference type="Gene3D" id="3.60.15.10">
    <property type="entry name" value="Ribonuclease Z/Hydroxyacylglutathione hydrolase-like"/>
    <property type="match status" value="1"/>
</dbReference>